<evidence type="ECO:0000259" key="4">
    <source>
        <dbReference type="PROSITE" id="PS50102"/>
    </source>
</evidence>
<gene>
    <name evidence="5" type="ORF">Egran_06881</name>
</gene>
<feature type="compositionally biased region" description="Basic and acidic residues" evidence="3">
    <location>
        <begin position="95"/>
        <end position="117"/>
    </location>
</feature>
<proteinExistence type="predicted"/>
<evidence type="ECO:0000313" key="6">
    <source>
        <dbReference type="Proteomes" id="UP000243515"/>
    </source>
</evidence>
<organism evidence="5 6">
    <name type="scientific">Elaphomyces granulatus</name>
    <dbReference type="NCBI Taxonomy" id="519963"/>
    <lineage>
        <taxon>Eukaryota</taxon>
        <taxon>Fungi</taxon>
        <taxon>Dikarya</taxon>
        <taxon>Ascomycota</taxon>
        <taxon>Pezizomycotina</taxon>
        <taxon>Eurotiomycetes</taxon>
        <taxon>Eurotiomycetidae</taxon>
        <taxon>Eurotiales</taxon>
        <taxon>Elaphomycetaceae</taxon>
        <taxon>Elaphomyces</taxon>
    </lineage>
</organism>
<feature type="compositionally biased region" description="Basic and acidic residues" evidence="3">
    <location>
        <begin position="46"/>
        <end position="64"/>
    </location>
</feature>
<dbReference type="GO" id="GO:0042274">
    <property type="term" value="P:ribosomal small subunit biogenesis"/>
    <property type="evidence" value="ECO:0007669"/>
    <property type="project" value="TreeGrafter"/>
</dbReference>
<dbReference type="GO" id="GO:0005730">
    <property type="term" value="C:nucleolus"/>
    <property type="evidence" value="ECO:0007669"/>
    <property type="project" value="TreeGrafter"/>
</dbReference>
<feature type="region of interest" description="Disordered" evidence="3">
    <location>
        <begin position="1"/>
        <end position="212"/>
    </location>
</feature>
<feature type="domain" description="RRM" evidence="4">
    <location>
        <begin position="216"/>
        <end position="299"/>
    </location>
</feature>
<keyword evidence="6" id="KW-1185">Reference proteome</keyword>
<protein>
    <recommendedName>
        <fullName evidence="4">RRM domain-containing protein</fullName>
    </recommendedName>
</protein>
<feature type="compositionally biased region" description="Basic and acidic residues" evidence="3">
    <location>
        <begin position="27"/>
        <end position="36"/>
    </location>
</feature>
<feature type="compositionally biased region" description="Low complexity" evidence="3">
    <location>
        <begin position="195"/>
        <end position="211"/>
    </location>
</feature>
<feature type="compositionally biased region" description="Basic and acidic residues" evidence="3">
    <location>
        <begin position="73"/>
        <end position="83"/>
    </location>
</feature>
<feature type="compositionally biased region" description="Basic and acidic residues" evidence="3">
    <location>
        <begin position="151"/>
        <end position="161"/>
    </location>
</feature>
<dbReference type="OrthoDB" id="167718at2759"/>
<dbReference type="Proteomes" id="UP000243515">
    <property type="component" value="Unassembled WGS sequence"/>
</dbReference>
<dbReference type="InterPro" id="IPR035979">
    <property type="entry name" value="RBD_domain_sf"/>
</dbReference>
<dbReference type="FunFam" id="3.30.70.330:FF:000376">
    <property type="entry name" value="Putative RNA binding protein"/>
    <property type="match status" value="1"/>
</dbReference>
<reference evidence="5 6" key="1">
    <citation type="journal article" date="2015" name="Environ. Microbiol.">
        <title>Metagenome sequence of Elaphomyces granulatus from sporocarp tissue reveals Ascomycota ectomycorrhizal fingerprints of genome expansion and a Proteobacteria-rich microbiome.</title>
        <authorList>
            <person name="Quandt C.A."/>
            <person name="Kohler A."/>
            <person name="Hesse C.N."/>
            <person name="Sharpton T.J."/>
            <person name="Martin F."/>
            <person name="Spatafora J.W."/>
        </authorList>
    </citation>
    <scope>NUCLEOTIDE SEQUENCE [LARGE SCALE GENOMIC DNA]</scope>
    <source>
        <strain evidence="5 6">OSC145934</strain>
    </source>
</reference>
<dbReference type="Gene3D" id="3.30.70.330">
    <property type="match status" value="1"/>
</dbReference>
<evidence type="ECO:0000313" key="5">
    <source>
        <dbReference type="EMBL" id="OXV05351.1"/>
    </source>
</evidence>
<dbReference type="PANTHER" id="PTHR23236:SF51">
    <property type="entry name" value="NUCLEOLAR PROTEIN 6"/>
    <property type="match status" value="1"/>
</dbReference>
<feature type="region of interest" description="Disordered" evidence="3">
    <location>
        <begin position="296"/>
        <end position="360"/>
    </location>
</feature>
<keyword evidence="1 2" id="KW-0694">RNA-binding</keyword>
<evidence type="ECO:0000256" key="1">
    <source>
        <dbReference type="ARBA" id="ARBA00022884"/>
    </source>
</evidence>
<feature type="compositionally biased region" description="Basic and acidic residues" evidence="3">
    <location>
        <begin position="342"/>
        <end position="360"/>
    </location>
</feature>
<comment type="caution">
    <text evidence="5">The sequence shown here is derived from an EMBL/GenBank/DDBJ whole genome shotgun (WGS) entry which is preliminary data.</text>
</comment>
<evidence type="ECO:0000256" key="2">
    <source>
        <dbReference type="PROSITE-ProRule" id="PRU00176"/>
    </source>
</evidence>
<name>A0A232LMH5_9EURO</name>
<accession>A0A232LMH5</accession>
<dbReference type="PANTHER" id="PTHR23236">
    <property type="entry name" value="EUKARYOTIC TRANSLATION INITIATION FACTOR 4B/4H"/>
    <property type="match status" value="1"/>
</dbReference>
<sequence length="360" mass="40630">MGDKKRKQSAADDDPLDETQPKRSKKNKIEKSPREKKTNKRQLSTDLRDDKEQPVRDGQVEESKSRKHKEKHARKESQKDESVTTKNKKTKEKKSRKEMIQDVEAADRGKSAEKADNVGKVATNETGRTGHTKNKKSKREPAEADGAQPAEVKKKNKDENKRKKMGMTDAIGSKKGTSEAVSDKPGKELATEAGQSEYQQSDSQQESPEQQKGGRFIVFIGNLPFTATQESVENHFCKINPISVRVATEKGNSGKCRGFGFLEFQNYDRMQTCLKLYHHSSLDDGKSPARRINVELTAGGGGKSQTRKDKLEEKNRKLAEERDRTAKEQKKKREKNVTTTRAIDDLADVHPSRREWIPGV</sequence>
<feature type="compositionally biased region" description="Basic and acidic residues" evidence="3">
    <location>
        <begin position="181"/>
        <end position="190"/>
    </location>
</feature>
<dbReference type="SMART" id="SM00360">
    <property type="entry name" value="RRM"/>
    <property type="match status" value="1"/>
</dbReference>
<dbReference type="InterPro" id="IPR034228">
    <property type="entry name" value="Nop6_RRM"/>
</dbReference>
<dbReference type="CDD" id="cd12400">
    <property type="entry name" value="RRM_Nop6"/>
    <property type="match status" value="1"/>
</dbReference>
<dbReference type="Pfam" id="PF00076">
    <property type="entry name" value="RRM_1"/>
    <property type="match status" value="1"/>
</dbReference>
<dbReference type="EMBL" id="NPHW01007139">
    <property type="protein sequence ID" value="OXV05351.1"/>
    <property type="molecule type" value="Genomic_DNA"/>
</dbReference>
<dbReference type="SUPFAM" id="SSF54928">
    <property type="entry name" value="RNA-binding domain, RBD"/>
    <property type="match status" value="1"/>
</dbReference>
<dbReference type="GO" id="GO:0019843">
    <property type="term" value="F:rRNA binding"/>
    <property type="evidence" value="ECO:0007669"/>
    <property type="project" value="TreeGrafter"/>
</dbReference>
<dbReference type="AlphaFoldDB" id="A0A232LMH5"/>
<dbReference type="PROSITE" id="PS50102">
    <property type="entry name" value="RRM"/>
    <property type="match status" value="1"/>
</dbReference>
<dbReference type="InterPro" id="IPR000504">
    <property type="entry name" value="RRM_dom"/>
</dbReference>
<dbReference type="InterPro" id="IPR012677">
    <property type="entry name" value="Nucleotide-bd_a/b_plait_sf"/>
</dbReference>
<evidence type="ECO:0000256" key="3">
    <source>
        <dbReference type="SAM" id="MobiDB-lite"/>
    </source>
</evidence>
<feature type="compositionally biased region" description="Basic and acidic residues" evidence="3">
    <location>
        <begin position="306"/>
        <end position="328"/>
    </location>
</feature>